<dbReference type="Proteomes" id="UP000315017">
    <property type="component" value="Chromosome"/>
</dbReference>
<reference evidence="2 3" key="1">
    <citation type="submission" date="2019-02" db="EMBL/GenBank/DDBJ databases">
        <title>Deep-cultivation of Planctomycetes and their phenomic and genomic characterization uncovers novel biology.</title>
        <authorList>
            <person name="Wiegand S."/>
            <person name="Jogler M."/>
            <person name="Boedeker C."/>
            <person name="Pinto D."/>
            <person name="Vollmers J."/>
            <person name="Rivas-Marin E."/>
            <person name="Kohn T."/>
            <person name="Peeters S.H."/>
            <person name="Heuer A."/>
            <person name="Rast P."/>
            <person name="Oberbeckmann S."/>
            <person name="Bunk B."/>
            <person name="Jeske O."/>
            <person name="Meyerdierks A."/>
            <person name="Storesund J.E."/>
            <person name="Kallscheuer N."/>
            <person name="Luecker S."/>
            <person name="Lage O.M."/>
            <person name="Pohl T."/>
            <person name="Merkel B.J."/>
            <person name="Hornburger P."/>
            <person name="Mueller R.-W."/>
            <person name="Bruemmer F."/>
            <person name="Labrenz M."/>
            <person name="Spormann A.M."/>
            <person name="Op den Camp H."/>
            <person name="Overmann J."/>
            <person name="Amann R."/>
            <person name="Jetten M.S.M."/>
            <person name="Mascher T."/>
            <person name="Medema M.H."/>
            <person name="Devos D.P."/>
            <person name="Kaster A.-K."/>
            <person name="Ovreas L."/>
            <person name="Rohde M."/>
            <person name="Galperin M.Y."/>
            <person name="Jogler C."/>
        </authorList>
    </citation>
    <scope>NUCLEOTIDE SEQUENCE [LARGE SCALE GENOMIC DNA]</scope>
    <source>
        <strain evidence="2 3">ETA_A8</strain>
    </source>
</reference>
<keyword evidence="1" id="KW-1133">Transmembrane helix</keyword>
<dbReference type="EMBL" id="CP036274">
    <property type="protein sequence ID" value="QDU31135.1"/>
    <property type="molecule type" value="Genomic_DNA"/>
</dbReference>
<proteinExistence type="predicted"/>
<protein>
    <submittedName>
        <fullName evidence="2">Uncharacterized protein</fullName>
    </submittedName>
</protein>
<feature type="transmembrane region" description="Helical" evidence="1">
    <location>
        <begin position="121"/>
        <end position="139"/>
    </location>
</feature>
<accession>A0A517YLM6</accession>
<feature type="transmembrane region" description="Helical" evidence="1">
    <location>
        <begin position="186"/>
        <end position="203"/>
    </location>
</feature>
<gene>
    <name evidence="2" type="ORF">ETAA8_62880</name>
</gene>
<sequence>MQFPLRDYFWLVLAIGTATERKRVYELSVHQGRAEWWEKAARKLGETLQEKTGEAVQFDEMKSIDVAVPARVQKHVLASPVTGELETYSIPIAGYTSTLQVGYARDTRERDMSWVTGLLELDLLILMLGFGGPIVLLVYRSKPKHGPRSSADPRAPIWKMPWFVLLMIVQFTSMAIFSYSFQHSPFTGAILLTMAVFWTYFYCQNVPGEHKCIEPVSPASA</sequence>
<keyword evidence="3" id="KW-1185">Reference proteome</keyword>
<keyword evidence="1" id="KW-0472">Membrane</keyword>
<name>A0A517YLM6_9BACT</name>
<evidence type="ECO:0000313" key="2">
    <source>
        <dbReference type="EMBL" id="QDU31135.1"/>
    </source>
</evidence>
<keyword evidence="1" id="KW-0812">Transmembrane</keyword>
<organism evidence="2 3">
    <name type="scientific">Anatilimnocola aggregata</name>
    <dbReference type="NCBI Taxonomy" id="2528021"/>
    <lineage>
        <taxon>Bacteria</taxon>
        <taxon>Pseudomonadati</taxon>
        <taxon>Planctomycetota</taxon>
        <taxon>Planctomycetia</taxon>
        <taxon>Pirellulales</taxon>
        <taxon>Pirellulaceae</taxon>
        <taxon>Anatilimnocola</taxon>
    </lineage>
</organism>
<dbReference type="RefSeq" id="WP_145097762.1">
    <property type="nucleotide sequence ID" value="NZ_CP036274.1"/>
</dbReference>
<dbReference type="AlphaFoldDB" id="A0A517YLM6"/>
<evidence type="ECO:0000313" key="3">
    <source>
        <dbReference type="Proteomes" id="UP000315017"/>
    </source>
</evidence>
<feature type="transmembrane region" description="Helical" evidence="1">
    <location>
        <begin position="160"/>
        <end position="180"/>
    </location>
</feature>
<evidence type="ECO:0000256" key="1">
    <source>
        <dbReference type="SAM" id="Phobius"/>
    </source>
</evidence>
<dbReference type="KEGG" id="aagg:ETAA8_62880"/>